<name>A0A8H7R5Y0_9FUNG</name>
<organism evidence="1 2">
    <name type="scientific">Mucor saturninus</name>
    <dbReference type="NCBI Taxonomy" id="64648"/>
    <lineage>
        <taxon>Eukaryota</taxon>
        <taxon>Fungi</taxon>
        <taxon>Fungi incertae sedis</taxon>
        <taxon>Mucoromycota</taxon>
        <taxon>Mucoromycotina</taxon>
        <taxon>Mucoromycetes</taxon>
        <taxon>Mucorales</taxon>
        <taxon>Mucorineae</taxon>
        <taxon>Mucoraceae</taxon>
        <taxon>Mucor</taxon>
    </lineage>
</organism>
<dbReference type="OrthoDB" id="623277at2759"/>
<dbReference type="AlphaFoldDB" id="A0A8H7R5Y0"/>
<evidence type="ECO:0000313" key="2">
    <source>
        <dbReference type="Proteomes" id="UP000603453"/>
    </source>
</evidence>
<gene>
    <name evidence="1" type="ORF">INT47_002655</name>
</gene>
<protein>
    <submittedName>
        <fullName evidence="1">Uncharacterized protein</fullName>
    </submittedName>
</protein>
<dbReference type="EMBL" id="JAEPRD010000040">
    <property type="protein sequence ID" value="KAG2205031.1"/>
    <property type="molecule type" value="Genomic_DNA"/>
</dbReference>
<comment type="caution">
    <text evidence="1">The sequence shown here is derived from an EMBL/GenBank/DDBJ whole genome shotgun (WGS) entry which is preliminary data.</text>
</comment>
<evidence type="ECO:0000313" key="1">
    <source>
        <dbReference type="EMBL" id="KAG2205031.1"/>
    </source>
</evidence>
<proteinExistence type="predicted"/>
<accession>A0A8H7R5Y0</accession>
<keyword evidence="2" id="KW-1185">Reference proteome</keyword>
<reference evidence="1" key="1">
    <citation type="submission" date="2020-12" db="EMBL/GenBank/DDBJ databases">
        <title>Metabolic potential, ecology and presence of endohyphal bacteria is reflected in genomic diversity of Mucoromycotina.</title>
        <authorList>
            <person name="Muszewska A."/>
            <person name="Okrasinska A."/>
            <person name="Steczkiewicz K."/>
            <person name="Drgas O."/>
            <person name="Orlowska M."/>
            <person name="Perlinska-Lenart U."/>
            <person name="Aleksandrzak-Piekarczyk T."/>
            <person name="Szatraj K."/>
            <person name="Zielenkiewicz U."/>
            <person name="Pilsyk S."/>
            <person name="Malc E."/>
            <person name="Mieczkowski P."/>
            <person name="Kruszewska J.S."/>
            <person name="Biernat P."/>
            <person name="Pawlowska J."/>
        </authorList>
    </citation>
    <scope>NUCLEOTIDE SEQUENCE</scope>
    <source>
        <strain evidence="1">WA0000017839</strain>
    </source>
</reference>
<dbReference type="Proteomes" id="UP000603453">
    <property type="component" value="Unassembled WGS sequence"/>
</dbReference>
<sequence>MSVATSDFGLRTLILIRSNFLDCHSNARFFWCTLQTFVDNTEEVLVLLTLVILEDLDRVKFSITGNKILSSLYSNGIAPEVPEDPYHIIKNATSTRDKHLERN</sequence>